<feature type="transmembrane region" description="Helical" evidence="6">
    <location>
        <begin position="75"/>
        <end position="100"/>
    </location>
</feature>
<feature type="transmembrane region" description="Helical" evidence="6">
    <location>
        <begin position="211"/>
        <end position="232"/>
    </location>
</feature>
<comment type="catalytic activity">
    <reaction evidence="1">
        <text>ATP + protein L-histidine = ADP + protein N-phospho-L-histidine.</text>
        <dbReference type="EC" id="2.7.13.3"/>
    </reaction>
</comment>
<organism evidence="8 9">
    <name type="scientific">Bacillus oleivorans</name>
    <dbReference type="NCBI Taxonomy" id="1448271"/>
    <lineage>
        <taxon>Bacteria</taxon>
        <taxon>Bacillati</taxon>
        <taxon>Bacillota</taxon>
        <taxon>Bacilli</taxon>
        <taxon>Bacillales</taxon>
        <taxon>Bacillaceae</taxon>
        <taxon>Bacillus</taxon>
    </lineage>
</organism>
<dbReference type="SUPFAM" id="SSF55781">
    <property type="entry name" value="GAF domain-like"/>
    <property type="match status" value="1"/>
</dbReference>
<dbReference type="InterPro" id="IPR003594">
    <property type="entry name" value="HATPase_dom"/>
</dbReference>
<accession>A0A285CLX8</accession>
<evidence type="ECO:0000256" key="5">
    <source>
        <dbReference type="ARBA" id="ARBA00023012"/>
    </source>
</evidence>
<evidence type="ECO:0000313" key="9">
    <source>
        <dbReference type="Proteomes" id="UP000219546"/>
    </source>
</evidence>
<dbReference type="SMART" id="SM00065">
    <property type="entry name" value="GAF"/>
    <property type="match status" value="1"/>
</dbReference>
<name>A0A285CLX8_9BACI</name>
<gene>
    <name evidence="8" type="ORF">SAMN05877753_102587</name>
</gene>
<keyword evidence="3" id="KW-0808">Transferase</keyword>
<evidence type="ECO:0000259" key="7">
    <source>
        <dbReference type="SMART" id="SM00065"/>
    </source>
</evidence>
<protein>
    <recommendedName>
        <fullName evidence="2">histidine kinase</fullName>
        <ecNumber evidence="2">2.7.13.3</ecNumber>
    </recommendedName>
</protein>
<keyword evidence="6" id="KW-0472">Membrane</keyword>
<dbReference type="GO" id="GO:0046983">
    <property type="term" value="F:protein dimerization activity"/>
    <property type="evidence" value="ECO:0007669"/>
    <property type="project" value="InterPro"/>
</dbReference>
<feature type="transmembrane region" description="Helical" evidence="6">
    <location>
        <begin position="14"/>
        <end position="31"/>
    </location>
</feature>
<reference evidence="8 9" key="1">
    <citation type="submission" date="2017-08" db="EMBL/GenBank/DDBJ databases">
        <authorList>
            <person name="de Groot N.N."/>
        </authorList>
    </citation>
    <scope>NUCLEOTIDE SEQUENCE [LARGE SCALE GENOMIC DNA]</scope>
    <source>
        <strain evidence="8 9">JC228</strain>
    </source>
</reference>
<evidence type="ECO:0000313" key="8">
    <source>
        <dbReference type="EMBL" id="SNX68547.1"/>
    </source>
</evidence>
<dbReference type="Gene3D" id="3.30.565.10">
    <property type="entry name" value="Histidine kinase-like ATPase, C-terminal domain"/>
    <property type="match status" value="1"/>
</dbReference>
<dbReference type="Pfam" id="PF02518">
    <property type="entry name" value="HATPase_c"/>
    <property type="match status" value="1"/>
</dbReference>
<feature type="transmembrane region" description="Helical" evidence="6">
    <location>
        <begin position="188"/>
        <end position="205"/>
    </location>
</feature>
<dbReference type="Pfam" id="PF07730">
    <property type="entry name" value="HisKA_3"/>
    <property type="match status" value="1"/>
</dbReference>
<feature type="domain" description="GAF" evidence="7">
    <location>
        <begin position="239"/>
        <end position="395"/>
    </location>
</feature>
<dbReference type="GO" id="GO:0016020">
    <property type="term" value="C:membrane"/>
    <property type="evidence" value="ECO:0007669"/>
    <property type="project" value="InterPro"/>
</dbReference>
<evidence type="ECO:0000256" key="4">
    <source>
        <dbReference type="ARBA" id="ARBA00022777"/>
    </source>
</evidence>
<dbReference type="SUPFAM" id="SSF55874">
    <property type="entry name" value="ATPase domain of HSP90 chaperone/DNA topoisomerase II/histidine kinase"/>
    <property type="match status" value="1"/>
</dbReference>
<dbReference type="InterPro" id="IPR011712">
    <property type="entry name" value="Sig_transdc_His_kin_sub3_dim/P"/>
</dbReference>
<dbReference type="InterPro" id="IPR029016">
    <property type="entry name" value="GAF-like_dom_sf"/>
</dbReference>
<dbReference type="InterPro" id="IPR050482">
    <property type="entry name" value="Sensor_HK_TwoCompSys"/>
</dbReference>
<dbReference type="GO" id="GO:0000155">
    <property type="term" value="F:phosphorelay sensor kinase activity"/>
    <property type="evidence" value="ECO:0007669"/>
    <property type="project" value="InterPro"/>
</dbReference>
<dbReference type="Gene3D" id="1.20.5.1930">
    <property type="match status" value="1"/>
</dbReference>
<keyword evidence="6" id="KW-1133">Transmembrane helix</keyword>
<keyword evidence="5" id="KW-0902">Two-component regulatory system</keyword>
<feature type="transmembrane region" description="Helical" evidence="6">
    <location>
        <begin position="112"/>
        <end position="131"/>
    </location>
</feature>
<dbReference type="CDD" id="cd16917">
    <property type="entry name" value="HATPase_UhpB-NarQ-NarX-like"/>
    <property type="match status" value="1"/>
</dbReference>
<evidence type="ECO:0000256" key="3">
    <source>
        <dbReference type="ARBA" id="ARBA00022679"/>
    </source>
</evidence>
<evidence type="ECO:0000256" key="1">
    <source>
        <dbReference type="ARBA" id="ARBA00000085"/>
    </source>
</evidence>
<evidence type="ECO:0000256" key="6">
    <source>
        <dbReference type="SAM" id="Phobius"/>
    </source>
</evidence>
<dbReference type="EMBL" id="OAOP01000002">
    <property type="protein sequence ID" value="SNX68547.1"/>
    <property type="molecule type" value="Genomic_DNA"/>
</dbReference>
<dbReference type="EC" id="2.7.13.3" evidence="2"/>
<feature type="transmembrane region" description="Helical" evidence="6">
    <location>
        <begin position="143"/>
        <end position="167"/>
    </location>
</feature>
<dbReference type="Proteomes" id="UP000219546">
    <property type="component" value="Unassembled WGS sequence"/>
</dbReference>
<feature type="transmembrane region" description="Helical" evidence="6">
    <location>
        <begin position="43"/>
        <end position="63"/>
    </location>
</feature>
<proteinExistence type="predicted"/>
<keyword evidence="9" id="KW-1185">Reference proteome</keyword>
<keyword evidence="6" id="KW-0812">Transmembrane</keyword>
<sequence length="619" mass="70569">MKKLLTSPKTERPASIYLSIISLIGWFYVGLQFFKVDGEFDLWIYAILLIFLAICELFPVPVWKGFTTLSFPIVYVLFVLFGLPLAMISYALVIFMVNIMDRRPFRIVSFNPAQLVLSFSIAVFLSGLFLPNLNHESVLLTQIIELFVISLFFYLLNNILIDLVLLLRPQNYPFQLWKQKLFSELNSGIISFAYGCLFFILGSQNRGQIDVFTFFFFFSPLVAIALFSSVIARLKIERNRLNALFSLTTTLNKILPTKEWIVALKSSFHELIDVEGLVLWTTENGRWKLSYKDGKVNPSSTSLSEETMEWFEKMKKPLIIIDSHKEQVPANDFFKRELRSFVFSPLVVDNETVGVIAVARSRTKSFNNGEIQSIATLANQLAVIIKTRTLILDKEKRSLLEERNRIARDIHDGIAQTLAGALMKLETAQRKWEKSPDESIYLVKDSMEKLRGSLKQVRQSIYALRPNPTERVGLHTAIQQKIKIFEQETDIAFSFEQRGKIETLSSMVEKIMFETFQESVQNIIKHAQAAKVDILLSYQKESIILKVKDDGIGFSLLEAMLKAQQEPHFGILHMNDAAEKIGSSLQIDSKPGKGTEIIMIVPKMGIEGEIEHDQAYVGG</sequence>
<dbReference type="Gene3D" id="3.30.450.40">
    <property type="match status" value="1"/>
</dbReference>
<dbReference type="RefSeq" id="WP_097157752.1">
    <property type="nucleotide sequence ID" value="NZ_JBEPMQ010000001.1"/>
</dbReference>
<keyword evidence="4" id="KW-0418">Kinase</keyword>
<dbReference type="InterPro" id="IPR003018">
    <property type="entry name" value="GAF"/>
</dbReference>
<dbReference type="Pfam" id="PF13185">
    <property type="entry name" value="GAF_2"/>
    <property type="match status" value="1"/>
</dbReference>
<dbReference type="InterPro" id="IPR036890">
    <property type="entry name" value="HATPase_C_sf"/>
</dbReference>
<dbReference type="AlphaFoldDB" id="A0A285CLX8"/>
<evidence type="ECO:0000256" key="2">
    <source>
        <dbReference type="ARBA" id="ARBA00012438"/>
    </source>
</evidence>
<dbReference type="OrthoDB" id="9781904at2"/>
<dbReference type="PANTHER" id="PTHR24421">
    <property type="entry name" value="NITRATE/NITRITE SENSOR PROTEIN NARX-RELATED"/>
    <property type="match status" value="1"/>
</dbReference>